<comment type="caution">
    <text evidence="5">The sequence shown here is derived from an EMBL/GenBank/DDBJ whole genome shotgun (WGS) entry which is preliminary data.</text>
</comment>
<dbReference type="Gene3D" id="3.40.50.150">
    <property type="entry name" value="Vaccinia Virus protein VP39"/>
    <property type="match status" value="1"/>
</dbReference>
<dbReference type="InterPro" id="IPR029063">
    <property type="entry name" value="SAM-dependent_MTases_sf"/>
</dbReference>
<keyword evidence="2 5" id="KW-0489">Methyltransferase</keyword>
<evidence type="ECO:0000256" key="3">
    <source>
        <dbReference type="ARBA" id="ARBA00022679"/>
    </source>
</evidence>
<dbReference type="EMBL" id="MU151189">
    <property type="protein sequence ID" value="KAF9447686.1"/>
    <property type="molecule type" value="Genomic_DNA"/>
</dbReference>
<dbReference type="GO" id="GO:0008757">
    <property type="term" value="F:S-adenosylmethionine-dependent methyltransferase activity"/>
    <property type="evidence" value="ECO:0007669"/>
    <property type="project" value="InterPro"/>
</dbReference>
<accession>A0A9P5XD74</accession>
<dbReference type="AlphaFoldDB" id="A0A9P5XD74"/>
<dbReference type="GO" id="GO:0032259">
    <property type="term" value="P:methylation"/>
    <property type="evidence" value="ECO:0007669"/>
    <property type="project" value="UniProtKB-KW"/>
</dbReference>
<keyword evidence="6" id="KW-1185">Reference proteome</keyword>
<keyword evidence="3" id="KW-0808">Transferase</keyword>
<evidence type="ECO:0000313" key="6">
    <source>
        <dbReference type="Proteomes" id="UP000807342"/>
    </source>
</evidence>
<keyword evidence="1" id="KW-0597">Phosphoprotein</keyword>
<evidence type="ECO:0000313" key="5">
    <source>
        <dbReference type="EMBL" id="KAF9447686.1"/>
    </source>
</evidence>
<dbReference type="PANTHER" id="PTHR32183:SF11">
    <property type="entry name" value="THIOL METHYLTRANSFERASE 2-RELATED"/>
    <property type="match status" value="1"/>
</dbReference>
<dbReference type="SUPFAM" id="SSF53335">
    <property type="entry name" value="S-adenosyl-L-methionine-dependent methyltransferases"/>
    <property type="match status" value="1"/>
</dbReference>
<dbReference type="InterPro" id="IPR008854">
    <property type="entry name" value="TPMT"/>
</dbReference>
<gene>
    <name evidence="5" type="ORF">P691DRAFT_731020</name>
</gene>
<dbReference type="OrthoDB" id="276151at2759"/>
<dbReference type="Pfam" id="PF05724">
    <property type="entry name" value="TPMT"/>
    <property type="match status" value="1"/>
</dbReference>
<evidence type="ECO:0000256" key="4">
    <source>
        <dbReference type="ARBA" id="ARBA00022691"/>
    </source>
</evidence>
<evidence type="ECO:0000256" key="2">
    <source>
        <dbReference type="ARBA" id="ARBA00022603"/>
    </source>
</evidence>
<organism evidence="5 6">
    <name type="scientific">Macrolepiota fuliginosa MF-IS2</name>
    <dbReference type="NCBI Taxonomy" id="1400762"/>
    <lineage>
        <taxon>Eukaryota</taxon>
        <taxon>Fungi</taxon>
        <taxon>Dikarya</taxon>
        <taxon>Basidiomycota</taxon>
        <taxon>Agaricomycotina</taxon>
        <taxon>Agaricomycetes</taxon>
        <taxon>Agaricomycetidae</taxon>
        <taxon>Agaricales</taxon>
        <taxon>Agaricineae</taxon>
        <taxon>Agaricaceae</taxon>
        <taxon>Macrolepiota</taxon>
    </lineage>
</organism>
<evidence type="ECO:0000256" key="1">
    <source>
        <dbReference type="ARBA" id="ARBA00022553"/>
    </source>
</evidence>
<proteinExistence type="predicted"/>
<name>A0A9P5XD74_9AGAR</name>
<protein>
    <submittedName>
        <fullName evidence="5">Thiol methyltransferase 1</fullName>
    </submittedName>
</protein>
<dbReference type="Proteomes" id="UP000807342">
    <property type="component" value="Unassembled WGS sequence"/>
</dbReference>
<keyword evidence="4" id="KW-0949">S-adenosyl-L-methionine</keyword>
<sequence length="227" mass="25232">MPDLYGIGFVQSDAVQHMRKIVDPGVTSTWDDAWKVDATPWAAGEVQPPLREAIEVNRDEIKWPKTGRALVPGCGLGYDVTYLAGTLGINALGLDASQTVLDRARASVKENPPPQGEASFEVANFFTYKPAEGFDLVYDYTFFVAIPPSLRGDWGKKMTELIKPGGYLITLVFPIDPYFEGGPPHYVQPEHYDEYLSSAFDKVVDRVPEMSAPGHVGRERLIVWKRV</sequence>
<reference evidence="5" key="1">
    <citation type="submission" date="2020-11" db="EMBL/GenBank/DDBJ databases">
        <authorList>
            <consortium name="DOE Joint Genome Institute"/>
            <person name="Ahrendt S."/>
            <person name="Riley R."/>
            <person name="Andreopoulos W."/>
            <person name="Labutti K."/>
            <person name="Pangilinan J."/>
            <person name="Ruiz-Duenas F.J."/>
            <person name="Barrasa J.M."/>
            <person name="Sanchez-Garcia M."/>
            <person name="Camarero S."/>
            <person name="Miyauchi S."/>
            <person name="Serrano A."/>
            <person name="Linde D."/>
            <person name="Babiker R."/>
            <person name="Drula E."/>
            <person name="Ayuso-Fernandez I."/>
            <person name="Pacheco R."/>
            <person name="Padilla G."/>
            <person name="Ferreira P."/>
            <person name="Barriuso J."/>
            <person name="Kellner H."/>
            <person name="Castanera R."/>
            <person name="Alfaro M."/>
            <person name="Ramirez L."/>
            <person name="Pisabarro A.G."/>
            <person name="Kuo A."/>
            <person name="Tritt A."/>
            <person name="Lipzen A."/>
            <person name="He G."/>
            <person name="Yan M."/>
            <person name="Ng V."/>
            <person name="Cullen D."/>
            <person name="Martin F."/>
            <person name="Rosso M.-N."/>
            <person name="Henrissat B."/>
            <person name="Hibbett D."/>
            <person name="Martinez A.T."/>
            <person name="Grigoriev I.V."/>
        </authorList>
    </citation>
    <scope>NUCLEOTIDE SEQUENCE</scope>
    <source>
        <strain evidence="5">MF-IS2</strain>
    </source>
</reference>
<dbReference type="PANTHER" id="PTHR32183">
    <property type="match status" value="1"/>
</dbReference>
<dbReference type="PROSITE" id="PS51585">
    <property type="entry name" value="SAM_MT_TPMT"/>
    <property type="match status" value="1"/>
</dbReference>
<dbReference type="CDD" id="cd02440">
    <property type="entry name" value="AdoMet_MTases"/>
    <property type="match status" value="1"/>
</dbReference>